<dbReference type="EMBL" id="JAKZMM010000018">
    <property type="protein sequence ID" value="MCJ2380681.1"/>
    <property type="molecule type" value="Genomic_DNA"/>
</dbReference>
<sequence length="162" mass="18213">MSRGRKPIPDELKILRGTDQPCRMSGKTNVVDKITDIKQITSCSKLKMLPTKRAKDIFKQKANQLIALNVLTELDLEQLAVYANSLDLVFDCLEGMREPAIPKYDKEGNLTGYVAPPELALYRQMVEIVNKIGSDFGFSPISRQRINTGPMEKEETIEDLLG</sequence>
<dbReference type="InterPro" id="IPR006448">
    <property type="entry name" value="Phage_term_ssu_P27"/>
</dbReference>
<accession>A0ABT0C114</accession>
<keyword evidence="2" id="KW-1185">Reference proteome</keyword>
<comment type="caution">
    <text evidence="1">The sequence shown here is derived from an EMBL/GenBank/DDBJ whole genome shotgun (WGS) entry which is preliminary data.</text>
</comment>
<proteinExistence type="predicted"/>
<dbReference type="Proteomes" id="UP001165444">
    <property type="component" value="Unassembled WGS sequence"/>
</dbReference>
<evidence type="ECO:0000313" key="1">
    <source>
        <dbReference type="EMBL" id="MCJ2380681.1"/>
    </source>
</evidence>
<evidence type="ECO:0000313" key="2">
    <source>
        <dbReference type="Proteomes" id="UP001165444"/>
    </source>
</evidence>
<dbReference type="RefSeq" id="WP_243324800.1">
    <property type="nucleotide sequence ID" value="NZ_JAKZMM010000018.1"/>
</dbReference>
<organism evidence="1 2">
    <name type="scientific">Parabacteroides faecalis</name>
    <dbReference type="NCBI Taxonomy" id="2924040"/>
    <lineage>
        <taxon>Bacteria</taxon>
        <taxon>Pseudomonadati</taxon>
        <taxon>Bacteroidota</taxon>
        <taxon>Bacteroidia</taxon>
        <taxon>Bacteroidales</taxon>
        <taxon>Tannerellaceae</taxon>
        <taxon>Parabacteroides</taxon>
    </lineage>
</organism>
<name>A0ABT0C114_9BACT</name>
<protein>
    <submittedName>
        <fullName evidence="1">P27 family phage terminase small subunit</fullName>
    </submittedName>
</protein>
<dbReference type="Pfam" id="PF05119">
    <property type="entry name" value="Terminase_4"/>
    <property type="match status" value="1"/>
</dbReference>
<reference evidence="1 2" key="1">
    <citation type="submission" date="2022-03" db="EMBL/GenBank/DDBJ databases">
        <title>Parabacteroides sp. nov. isolated from swine feces.</title>
        <authorList>
            <person name="Bak J.E."/>
        </authorList>
    </citation>
    <scope>NUCLEOTIDE SEQUENCE [LARGE SCALE GENOMIC DNA]</scope>
    <source>
        <strain evidence="1 2">AGMB00274</strain>
    </source>
</reference>
<gene>
    <name evidence="1" type="ORF">MUN53_08675</name>
</gene>